<dbReference type="Gene3D" id="3.40.50.300">
    <property type="entry name" value="P-loop containing nucleotide triphosphate hydrolases"/>
    <property type="match status" value="1"/>
</dbReference>
<feature type="domain" description="Hflx-type G" evidence="1">
    <location>
        <begin position="1"/>
        <end position="82"/>
    </location>
</feature>
<reference evidence="2" key="1">
    <citation type="submission" date="2019-08" db="EMBL/GenBank/DDBJ databases">
        <authorList>
            <person name="Kucharzyk K."/>
            <person name="Murdoch R.W."/>
            <person name="Higgins S."/>
            <person name="Loffler F."/>
        </authorList>
    </citation>
    <scope>NUCLEOTIDE SEQUENCE</scope>
</reference>
<dbReference type="PANTHER" id="PTHR10229:SF0">
    <property type="entry name" value="GTP-BINDING PROTEIN 6-RELATED"/>
    <property type="match status" value="1"/>
</dbReference>
<sequence>MLDVSSPDIDEHWDTTLGVLRELGADTGKVIVVFNKIDRPHDELARVRARSLFPNGIFMSAATGEGVEPLLAALSEAAGRHSRIVHLKLPPSRHDLIALAHAKTRILESQYDEEGNTLLTVALSGFYRDKFKEYQVTQ</sequence>
<organism evidence="2">
    <name type="scientific">bioreactor metagenome</name>
    <dbReference type="NCBI Taxonomy" id="1076179"/>
    <lineage>
        <taxon>unclassified sequences</taxon>
        <taxon>metagenomes</taxon>
        <taxon>ecological metagenomes</taxon>
    </lineage>
</organism>
<dbReference type="InterPro" id="IPR030394">
    <property type="entry name" value="G_HFLX_dom"/>
</dbReference>
<name>A0A645C0K7_9ZZZZ</name>
<dbReference type="InterPro" id="IPR016496">
    <property type="entry name" value="GTPase_HflX"/>
</dbReference>
<dbReference type="PANTHER" id="PTHR10229">
    <property type="entry name" value="GTP-BINDING PROTEIN HFLX"/>
    <property type="match status" value="1"/>
</dbReference>
<accession>A0A645C0K7</accession>
<dbReference type="SUPFAM" id="SSF52540">
    <property type="entry name" value="P-loop containing nucleoside triphosphate hydrolases"/>
    <property type="match status" value="1"/>
</dbReference>
<proteinExistence type="predicted"/>
<dbReference type="GO" id="GO:0043022">
    <property type="term" value="F:ribosome binding"/>
    <property type="evidence" value="ECO:0007669"/>
    <property type="project" value="TreeGrafter"/>
</dbReference>
<dbReference type="InterPro" id="IPR027417">
    <property type="entry name" value="P-loop_NTPase"/>
</dbReference>
<dbReference type="EMBL" id="VSSQ01023936">
    <property type="protein sequence ID" value="MPM71159.1"/>
    <property type="molecule type" value="Genomic_DNA"/>
</dbReference>
<dbReference type="PROSITE" id="PS51705">
    <property type="entry name" value="G_HFLX"/>
    <property type="match status" value="1"/>
</dbReference>
<dbReference type="GO" id="GO:0005525">
    <property type="term" value="F:GTP binding"/>
    <property type="evidence" value="ECO:0007669"/>
    <property type="project" value="InterPro"/>
</dbReference>
<evidence type="ECO:0000259" key="1">
    <source>
        <dbReference type="PROSITE" id="PS51705"/>
    </source>
</evidence>
<protein>
    <submittedName>
        <fullName evidence="2">GTPase HflX</fullName>
    </submittedName>
</protein>
<dbReference type="AlphaFoldDB" id="A0A645C0K7"/>
<dbReference type="GO" id="GO:0005737">
    <property type="term" value="C:cytoplasm"/>
    <property type="evidence" value="ECO:0007669"/>
    <property type="project" value="TreeGrafter"/>
</dbReference>
<evidence type="ECO:0000313" key="2">
    <source>
        <dbReference type="EMBL" id="MPM71159.1"/>
    </source>
</evidence>
<gene>
    <name evidence="2" type="primary">hflX_31</name>
    <name evidence="2" type="ORF">SDC9_118122</name>
</gene>
<comment type="caution">
    <text evidence="2">The sequence shown here is derived from an EMBL/GenBank/DDBJ whole genome shotgun (WGS) entry which is preliminary data.</text>
</comment>